<keyword evidence="1" id="KW-0472">Membrane</keyword>
<reference evidence="2 3" key="1">
    <citation type="submission" date="2019-07" db="EMBL/GenBank/DDBJ databases">
        <title>Full genome sequence of Sphingomonas sp. 4R-6-7(HKS19).</title>
        <authorList>
            <person name="Im W.-T."/>
        </authorList>
    </citation>
    <scope>NUCLEOTIDE SEQUENCE [LARGE SCALE GENOMIC DNA]</scope>
    <source>
        <strain evidence="2 3">HKS19</strain>
    </source>
</reference>
<evidence type="ECO:0000313" key="2">
    <source>
        <dbReference type="EMBL" id="QDZ06825.1"/>
    </source>
</evidence>
<dbReference type="EMBL" id="CP042306">
    <property type="protein sequence ID" value="QDZ06825.1"/>
    <property type="molecule type" value="Genomic_DNA"/>
</dbReference>
<dbReference type="AlphaFoldDB" id="A0A5B8LGC8"/>
<keyword evidence="3" id="KW-1185">Reference proteome</keyword>
<dbReference type="Proteomes" id="UP000315673">
    <property type="component" value="Chromosome"/>
</dbReference>
<organism evidence="2 3">
    <name type="scientific">Sphingomonas panacisoli</name>
    <dbReference type="NCBI Taxonomy" id="1813879"/>
    <lineage>
        <taxon>Bacteria</taxon>
        <taxon>Pseudomonadati</taxon>
        <taxon>Pseudomonadota</taxon>
        <taxon>Alphaproteobacteria</taxon>
        <taxon>Sphingomonadales</taxon>
        <taxon>Sphingomonadaceae</taxon>
        <taxon>Sphingomonas</taxon>
    </lineage>
</organism>
<gene>
    <name evidence="2" type="ORF">FPZ24_04490</name>
</gene>
<evidence type="ECO:0000256" key="1">
    <source>
        <dbReference type="SAM" id="Phobius"/>
    </source>
</evidence>
<dbReference type="KEGG" id="spai:FPZ24_04490"/>
<protein>
    <submittedName>
        <fullName evidence="2">Uncharacterized protein</fullName>
    </submittedName>
</protein>
<sequence length="74" mass="7996">MLDMFPLDIDPLAICAEADPEIARIAAAAIMLMVLVMVFLSNSRLLATDAGSFGFERSLHFFQQSAGSAEGQFD</sequence>
<keyword evidence="1" id="KW-1133">Transmembrane helix</keyword>
<evidence type="ECO:0000313" key="3">
    <source>
        <dbReference type="Proteomes" id="UP000315673"/>
    </source>
</evidence>
<name>A0A5B8LGC8_9SPHN</name>
<keyword evidence="1" id="KW-0812">Transmembrane</keyword>
<proteinExistence type="predicted"/>
<feature type="transmembrane region" description="Helical" evidence="1">
    <location>
        <begin position="22"/>
        <end position="40"/>
    </location>
</feature>
<accession>A0A5B8LGC8</accession>